<gene>
    <name evidence="1" type="ORF">ACFPFO_18220</name>
</gene>
<accession>A0ABD5QJ78</accession>
<evidence type="ECO:0008006" key="3">
    <source>
        <dbReference type="Google" id="ProtNLM"/>
    </source>
</evidence>
<dbReference type="RefSeq" id="WP_224829344.1">
    <property type="nucleotide sequence ID" value="NZ_JAIVEF010000019.1"/>
</dbReference>
<sequence>MASTRRAALGAGAAFVLLPTAGCLGSLTDSAEPVSVCEVSVTNADDEDRVVSLRLRNGDETVYEDAVSLRAVDRSGLDHAAVTREDLPGEGEGTRLEARLEGGTWSGADLEEVGDPAVVQVTVRNDPLDLEFVNPVGDEPDCPY</sequence>
<dbReference type="Proteomes" id="UP001595925">
    <property type="component" value="Unassembled WGS sequence"/>
</dbReference>
<reference evidence="1 2" key="1">
    <citation type="journal article" date="2019" name="Int. J. Syst. Evol. Microbiol.">
        <title>The Global Catalogue of Microorganisms (GCM) 10K type strain sequencing project: providing services to taxonomists for standard genome sequencing and annotation.</title>
        <authorList>
            <consortium name="The Broad Institute Genomics Platform"/>
            <consortium name="The Broad Institute Genome Sequencing Center for Infectious Disease"/>
            <person name="Wu L."/>
            <person name="Ma J."/>
        </authorList>
    </citation>
    <scope>NUCLEOTIDE SEQUENCE [LARGE SCALE GENOMIC DNA]</scope>
    <source>
        <strain evidence="1 2">CGMCC 1.15824</strain>
    </source>
</reference>
<keyword evidence="2" id="KW-1185">Reference proteome</keyword>
<proteinExistence type="predicted"/>
<evidence type="ECO:0000313" key="1">
    <source>
        <dbReference type="EMBL" id="MFC4989655.1"/>
    </source>
</evidence>
<evidence type="ECO:0000313" key="2">
    <source>
        <dbReference type="Proteomes" id="UP001595925"/>
    </source>
</evidence>
<dbReference type="EMBL" id="JBHSJG010000053">
    <property type="protein sequence ID" value="MFC4989655.1"/>
    <property type="molecule type" value="Genomic_DNA"/>
</dbReference>
<protein>
    <recommendedName>
        <fullName evidence="3">Secreted protein</fullName>
    </recommendedName>
</protein>
<organism evidence="1 2">
    <name type="scientific">Saliphagus infecundisoli</name>
    <dbReference type="NCBI Taxonomy" id="1849069"/>
    <lineage>
        <taxon>Archaea</taxon>
        <taxon>Methanobacteriati</taxon>
        <taxon>Methanobacteriota</taxon>
        <taxon>Stenosarchaea group</taxon>
        <taxon>Halobacteria</taxon>
        <taxon>Halobacteriales</taxon>
        <taxon>Natrialbaceae</taxon>
        <taxon>Saliphagus</taxon>
    </lineage>
</organism>
<comment type="caution">
    <text evidence="1">The sequence shown here is derived from an EMBL/GenBank/DDBJ whole genome shotgun (WGS) entry which is preliminary data.</text>
</comment>
<dbReference type="AlphaFoldDB" id="A0ABD5QJ78"/>
<name>A0ABD5QJ78_9EURY</name>